<name>A0A6A0H5Q9_HYAAZ</name>
<dbReference type="EMBL" id="JQDR03007390">
    <property type="protein sequence ID" value="KAA0198678.1"/>
    <property type="molecule type" value="Genomic_DNA"/>
</dbReference>
<reference evidence="1" key="3">
    <citation type="submission" date="2019-06" db="EMBL/GenBank/DDBJ databases">
        <authorList>
            <person name="Poynton C."/>
            <person name="Hasenbein S."/>
            <person name="Benoit J.B."/>
            <person name="Sepulveda M.S."/>
            <person name="Poelchau M.F."/>
            <person name="Murali S.C."/>
            <person name="Chen S."/>
            <person name="Glastad K.M."/>
            <person name="Werren J.H."/>
            <person name="Vineis J.H."/>
            <person name="Bowen J.L."/>
            <person name="Friedrich M."/>
            <person name="Jones J."/>
            <person name="Robertson H.M."/>
            <person name="Feyereisen R."/>
            <person name="Mechler-Hickson A."/>
            <person name="Mathers N."/>
            <person name="Lee C.E."/>
            <person name="Colbourne J.K."/>
            <person name="Biales A."/>
            <person name="Johnston J.S."/>
            <person name="Wellborn G.A."/>
            <person name="Rosendale A.J."/>
            <person name="Cridge A.G."/>
            <person name="Munoz-Torres M.C."/>
            <person name="Bain P.A."/>
            <person name="Manny A.R."/>
            <person name="Major K.M."/>
            <person name="Lambert F.N."/>
            <person name="Vulpe C.D."/>
            <person name="Tuck P."/>
            <person name="Blalock B.J."/>
            <person name="Lin Y.-Y."/>
            <person name="Smith M.E."/>
            <person name="Ochoa-Acuna H."/>
            <person name="Chen M.-J.M."/>
            <person name="Childers C.P."/>
            <person name="Qu J."/>
            <person name="Dugan S."/>
            <person name="Lee S.L."/>
            <person name="Chao H."/>
            <person name="Dinh H."/>
            <person name="Han Y."/>
            <person name="Doddapaneni H."/>
            <person name="Worley K.C."/>
            <person name="Muzny D.M."/>
            <person name="Gibbs R.A."/>
            <person name="Richards S."/>
        </authorList>
    </citation>
    <scope>NUCLEOTIDE SEQUENCE</scope>
    <source>
        <strain evidence="1">HAZT.00-mixed</strain>
        <tissue evidence="1">Whole organism</tissue>
    </source>
</reference>
<reference evidence="1" key="1">
    <citation type="submission" date="2014-08" db="EMBL/GenBank/DDBJ databases">
        <authorList>
            <person name="Murali S."/>
            <person name="Richards S."/>
            <person name="Bandaranaike D."/>
            <person name="Bellair M."/>
            <person name="Blankenburg K."/>
            <person name="Chao H."/>
            <person name="Dinh H."/>
            <person name="Doddapaneni H."/>
            <person name="Dugan-Rocha S."/>
            <person name="Elkadiri S."/>
            <person name="Gnanaolivu R."/>
            <person name="Hughes D."/>
            <person name="Lee S."/>
            <person name="Li M."/>
            <person name="Ming W."/>
            <person name="Munidasa M."/>
            <person name="Muniz J."/>
            <person name="Nguyen L."/>
            <person name="Osuji N."/>
            <person name="Pu L.-L."/>
            <person name="Puazo M."/>
            <person name="Skinner E."/>
            <person name="Qu C."/>
            <person name="Quiroz J."/>
            <person name="Raj R."/>
            <person name="Weissenberger G."/>
            <person name="Xin Y."/>
            <person name="Zou X."/>
            <person name="Han Y."/>
            <person name="Worley K."/>
            <person name="Muzny D."/>
            <person name="Gibbs R."/>
        </authorList>
    </citation>
    <scope>NUCLEOTIDE SEQUENCE</scope>
    <source>
        <strain evidence="1">HAZT.00-mixed</strain>
        <tissue evidence="1">Whole organism</tissue>
    </source>
</reference>
<organism evidence="1">
    <name type="scientific">Hyalella azteca</name>
    <name type="common">Amphipod</name>
    <dbReference type="NCBI Taxonomy" id="294128"/>
    <lineage>
        <taxon>Eukaryota</taxon>
        <taxon>Metazoa</taxon>
        <taxon>Ecdysozoa</taxon>
        <taxon>Arthropoda</taxon>
        <taxon>Crustacea</taxon>
        <taxon>Multicrustacea</taxon>
        <taxon>Malacostraca</taxon>
        <taxon>Eumalacostraca</taxon>
        <taxon>Peracarida</taxon>
        <taxon>Amphipoda</taxon>
        <taxon>Senticaudata</taxon>
        <taxon>Talitrida</taxon>
        <taxon>Talitroidea</taxon>
        <taxon>Hyalellidae</taxon>
        <taxon>Hyalella</taxon>
    </lineage>
</organism>
<accession>A0A6A0H5Q9</accession>
<proteinExistence type="predicted"/>
<comment type="caution">
    <text evidence="1">The sequence shown here is derived from an EMBL/GenBank/DDBJ whole genome shotgun (WGS) entry which is preliminary data.</text>
</comment>
<reference evidence="1" key="2">
    <citation type="journal article" date="2018" name="Environ. Sci. Technol.">
        <title>The Toxicogenome of Hyalella azteca: A Model for Sediment Ecotoxicology and Evolutionary Toxicology.</title>
        <authorList>
            <person name="Poynton H.C."/>
            <person name="Hasenbein S."/>
            <person name="Benoit J.B."/>
            <person name="Sepulveda M.S."/>
            <person name="Poelchau M.F."/>
            <person name="Hughes D.S.T."/>
            <person name="Murali S.C."/>
            <person name="Chen S."/>
            <person name="Glastad K.M."/>
            <person name="Goodisman M.A.D."/>
            <person name="Werren J.H."/>
            <person name="Vineis J.H."/>
            <person name="Bowen J.L."/>
            <person name="Friedrich M."/>
            <person name="Jones J."/>
            <person name="Robertson H.M."/>
            <person name="Feyereisen R."/>
            <person name="Mechler-Hickson A."/>
            <person name="Mathers N."/>
            <person name="Lee C.E."/>
            <person name="Colbourne J.K."/>
            <person name="Biales A."/>
            <person name="Johnston J.S."/>
            <person name="Wellborn G.A."/>
            <person name="Rosendale A.J."/>
            <person name="Cridge A.G."/>
            <person name="Munoz-Torres M.C."/>
            <person name="Bain P.A."/>
            <person name="Manny A.R."/>
            <person name="Major K.M."/>
            <person name="Lambert F.N."/>
            <person name="Vulpe C.D."/>
            <person name="Tuck P."/>
            <person name="Blalock B.J."/>
            <person name="Lin Y.Y."/>
            <person name="Smith M.E."/>
            <person name="Ochoa-Acuna H."/>
            <person name="Chen M.M."/>
            <person name="Childers C.P."/>
            <person name="Qu J."/>
            <person name="Dugan S."/>
            <person name="Lee S.L."/>
            <person name="Chao H."/>
            <person name="Dinh H."/>
            <person name="Han Y."/>
            <person name="Doddapaneni H."/>
            <person name="Worley K.C."/>
            <person name="Muzny D.M."/>
            <person name="Gibbs R.A."/>
            <person name="Richards S."/>
        </authorList>
    </citation>
    <scope>NUCLEOTIDE SEQUENCE</scope>
    <source>
        <strain evidence="1">HAZT.00-mixed</strain>
        <tissue evidence="1">Whole organism</tissue>
    </source>
</reference>
<dbReference type="Proteomes" id="UP000711488">
    <property type="component" value="Unassembled WGS sequence"/>
</dbReference>
<dbReference type="AlphaFoldDB" id="A0A6A0H5Q9"/>
<evidence type="ECO:0000313" key="1">
    <source>
        <dbReference type="EMBL" id="KAA0198678.1"/>
    </source>
</evidence>
<gene>
    <name evidence="1" type="ORF">HAZT_HAZT005793</name>
</gene>
<sequence length="109" mass="12821">MAQYRAPDELNFDGPKGDTWKSCFMTFRKVMKLDSEDDEIQVASLKYCIGKDSEDDVKTLRLTAEEQKNFDTVLGSFDEYFKPNLNIIRLRRQFQRRNQLAGESEERTI</sequence>
<protein>
    <submittedName>
        <fullName evidence="1">Uncharacterized protein</fullName>
    </submittedName>
</protein>